<dbReference type="EMBL" id="FZNK01000018">
    <property type="protein sequence ID" value="SNR74023.1"/>
    <property type="molecule type" value="Genomic_DNA"/>
</dbReference>
<evidence type="ECO:0000313" key="3">
    <source>
        <dbReference type="Proteomes" id="UP000198297"/>
    </source>
</evidence>
<accession>A0A238YTV8</accession>
<organism evidence="2 3">
    <name type="scientific">Halorubrum ezzemoulense</name>
    <name type="common">Halorubrum chaoviator</name>
    <dbReference type="NCBI Taxonomy" id="337243"/>
    <lineage>
        <taxon>Archaea</taxon>
        <taxon>Methanobacteriati</taxon>
        <taxon>Methanobacteriota</taxon>
        <taxon>Stenosarchaea group</taxon>
        <taxon>Halobacteria</taxon>
        <taxon>Halobacteriales</taxon>
        <taxon>Haloferacaceae</taxon>
        <taxon>Halorubrum</taxon>
    </lineage>
</organism>
<feature type="region of interest" description="Disordered" evidence="1">
    <location>
        <begin position="19"/>
        <end position="41"/>
    </location>
</feature>
<reference evidence="2 3" key="1">
    <citation type="submission" date="2017-06" db="EMBL/GenBank/DDBJ databases">
        <authorList>
            <person name="Kim H.J."/>
            <person name="Triplett B.A."/>
        </authorList>
    </citation>
    <scope>NUCLEOTIDE SEQUENCE [LARGE SCALE GENOMIC DNA]</scope>
    <source>
        <strain evidence="2 3">DSM 19316</strain>
    </source>
</reference>
<name>A0A238YTV8_HALEZ</name>
<dbReference type="Proteomes" id="UP000198297">
    <property type="component" value="Unassembled WGS sequence"/>
</dbReference>
<evidence type="ECO:0000256" key="1">
    <source>
        <dbReference type="SAM" id="MobiDB-lite"/>
    </source>
</evidence>
<sequence>MLFRQANLSRNARDIDDTATCFPEMGAGSSERSKRSSQVHVENTIDRSGLNFSRVTKRVSRVEPGVVDEDIERIKRFHRLFKQRFDVITIGHIGGDAAGFDT</sequence>
<dbReference type="AlphaFoldDB" id="A0A238YTV8"/>
<protein>
    <submittedName>
        <fullName evidence="2">Uncharacterized protein</fullName>
    </submittedName>
</protein>
<gene>
    <name evidence="2" type="ORF">SAMN06266787_11813</name>
</gene>
<proteinExistence type="predicted"/>
<evidence type="ECO:0000313" key="2">
    <source>
        <dbReference type="EMBL" id="SNR74023.1"/>
    </source>
</evidence>